<accession>A0A9D2CPF5</accession>
<reference evidence="1" key="2">
    <citation type="submission" date="2021-04" db="EMBL/GenBank/DDBJ databases">
        <authorList>
            <person name="Gilroy R."/>
        </authorList>
    </citation>
    <scope>NUCLEOTIDE SEQUENCE</scope>
    <source>
        <strain evidence="1">ChiHjej12B11-9195</strain>
    </source>
</reference>
<dbReference type="Proteomes" id="UP000824134">
    <property type="component" value="Unassembled WGS sequence"/>
</dbReference>
<comment type="caution">
    <text evidence="1">The sequence shown here is derived from an EMBL/GenBank/DDBJ whole genome shotgun (WGS) entry which is preliminary data.</text>
</comment>
<dbReference type="EMBL" id="DXCN01000039">
    <property type="protein sequence ID" value="HIY94979.1"/>
    <property type="molecule type" value="Genomic_DNA"/>
</dbReference>
<protein>
    <submittedName>
        <fullName evidence="1">Uncharacterized protein</fullName>
    </submittedName>
</protein>
<evidence type="ECO:0000313" key="1">
    <source>
        <dbReference type="EMBL" id="HIY94979.1"/>
    </source>
</evidence>
<gene>
    <name evidence="1" type="ORF">H9821_04855</name>
</gene>
<proteinExistence type="predicted"/>
<name>A0A9D2CPF5_9MICC</name>
<reference evidence="1" key="1">
    <citation type="journal article" date="2021" name="PeerJ">
        <title>Extensive microbial diversity within the chicken gut microbiome revealed by metagenomics and culture.</title>
        <authorList>
            <person name="Gilroy R."/>
            <person name="Ravi A."/>
            <person name="Getino M."/>
            <person name="Pursley I."/>
            <person name="Horton D.L."/>
            <person name="Alikhan N.F."/>
            <person name="Baker D."/>
            <person name="Gharbi K."/>
            <person name="Hall N."/>
            <person name="Watson M."/>
            <person name="Adriaenssens E.M."/>
            <person name="Foster-Nyarko E."/>
            <person name="Jarju S."/>
            <person name="Secka A."/>
            <person name="Antonio M."/>
            <person name="Oren A."/>
            <person name="Chaudhuri R.R."/>
            <person name="La Ragione R."/>
            <person name="Hildebrand F."/>
            <person name="Pallen M.J."/>
        </authorList>
    </citation>
    <scope>NUCLEOTIDE SEQUENCE</scope>
    <source>
        <strain evidence="1">ChiHjej12B11-9195</strain>
    </source>
</reference>
<organism evidence="1 2">
    <name type="scientific">Candidatus Rothia avicola</name>
    <dbReference type="NCBI Taxonomy" id="2840478"/>
    <lineage>
        <taxon>Bacteria</taxon>
        <taxon>Bacillati</taxon>
        <taxon>Actinomycetota</taxon>
        <taxon>Actinomycetes</taxon>
        <taxon>Micrococcales</taxon>
        <taxon>Micrococcaceae</taxon>
        <taxon>Rothia</taxon>
    </lineage>
</organism>
<evidence type="ECO:0000313" key="2">
    <source>
        <dbReference type="Proteomes" id="UP000824134"/>
    </source>
</evidence>
<dbReference type="AlphaFoldDB" id="A0A9D2CPF5"/>
<sequence length="83" mass="9622">MSENPTNEQKYATDNYALLLQSQAIERIACLANELRTAINSKDYDWKRKMEIVSSLVTQINVEHIQMMQYEARFVETSKPHSG</sequence>